<reference evidence="4" key="1">
    <citation type="journal article" date="2019" name="Int. J. Syst. Evol. Microbiol.">
        <title>The Global Catalogue of Microorganisms (GCM) 10K type strain sequencing project: providing services to taxonomists for standard genome sequencing and annotation.</title>
        <authorList>
            <consortium name="The Broad Institute Genomics Platform"/>
            <consortium name="The Broad Institute Genome Sequencing Center for Infectious Disease"/>
            <person name="Wu L."/>
            <person name="Ma J."/>
        </authorList>
    </citation>
    <scope>NUCLEOTIDE SEQUENCE [LARGE SCALE GENOMIC DNA]</scope>
    <source>
        <strain evidence="4">CGMCC 4.7466</strain>
    </source>
</reference>
<evidence type="ECO:0000313" key="4">
    <source>
        <dbReference type="Proteomes" id="UP001595818"/>
    </source>
</evidence>
<dbReference type="SMART" id="SM00448">
    <property type="entry name" value="REC"/>
    <property type="match status" value="1"/>
</dbReference>
<dbReference type="RefSeq" id="WP_377065406.1">
    <property type="nucleotide sequence ID" value="NZ_JBHSJJ010000007.1"/>
</dbReference>
<dbReference type="PANTHER" id="PTHR44520">
    <property type="entry name" value="RESPONSE REGULATOR RCP1-RELATED"/>
    <property type="match status" value="1"/>
</dbReference>
<feature type="domain" description="Response regulatory" evidence="2">
    <location>
        <begin position="6"/>
        <end position="131"/>
    </location>
</feature>
<accession>A0ABV9T272</accession>
<name>A0ABV9T272_9BACT</name>
<dbReference type="EMBL" id="JBHSJJ010000007">
    <property type="protein sequence ID" value="MFC4872827.1"/>
    <property type="molecule type" value="Genomic_DNA"/>
</dbReference>
<evidence type="ECO:0000313" key="3">
    <source>
        <dbReference type="EMBL" id="MFC4872827.1"/>
    </source>
</evidence>
<protein>
    <submittedName>
        <fullName evidence="3">Response regulator</fullName>
    </submittedName>
</protein>
<dbReference type="PROSITE" id="PS50110">
    <property type="entry name" value="RESPONSE_REGULATORY"/>
    <property type="match status" value="1"/>
</dbReference>
<feature type="modified residue" description="4-aspartylphosphate" evidence="1">
    <location>
        <position position="63"/>
    </location>
</feature>
<dbReference type="PANTHER" id="PTHR44520:SF2">
    <property type="entry name" value="RESPONSE REGULATOR RCP1"/>
    <property type="match status" value="1"/>
</dbReference>
<dbReference type="InterPro" id="IPR052893">
    <property type="entry name" value="TCS_response_regulator"/>
</dbReference>
<keyword evidence="4" id="KW-1185">Reference proteome</keyword>
<evidence type="ECO:0000256" key="1">
    <source>
        <dbReference type="PROSITE-ProRule" id="PRU00169"/>
    </source>
</evidence>
<keyword evidence="1" id="KW-0597">Phosphoprotein</keyword>
<comment type="caution">
    <text evidence="3">The sequence shown here is derived from an EMBL/GenBank/DDBJ whole genome shotgun (WGS) entry which is preliminary data.</text>
</comment>
<dbReference type="Pfam" id="PF00072">
    <property type="entry name" value="Response_reg"/>
    <property type="match status" value="1"/>
</dbReference>
<organism evidence="3 4">
    <name type="scientific">Negadavirga shengliensis</name>
    <dbReference type="NCBI Taxonomy" id="1389218"/>
    <lineage>
        <taxon>Bacteria</taxon>
        <taxon>Pseudomonadati</taxon>
        <taxon>Bacteroidota</taxon>
        <taxon>Cytophagia</taxon>
        <taxon>Cytophagales</taxon>
        <taxon>Cyclobacteriaceae</taxon>
        <taxon>Negadavirga</taxon>
    </lineage>
</organism>
<proteinExistence type="predicted"/>
<dbReference type="SUPFAM" id="SSF52172">
    <property type="entry name" value="CheY-like"/>
    <property type="match status" value="1"/>
</dbReference>
<dbReference type="InterPro" id="IPR001789">
    <property type="entry name" value="Sig_transdc_resp-reg_receiver"/>
</dbReference>
<gene>
    <name evidence="3" type="ORF">ACFPFU_14115</name>
</gene>
<evidence type="ECO:0000259" key="2">
    <source>
        <dbReference type="PROSITE" id="PS50110"/>
    </source>
</evidence>
<dbReference type="Proteomes" id="UP001595818">
    <property type="component" value="Unassembled WGS sequence"/>
</dbReference>
<sequence>MQKIKLVYIIDDDPLYNFGMKKLMEITEFAVDARFFLNGEEAVKDLSQRDLEKAPLPDLILLDINMPIMNGWQFLDKCCEWDSVQQCSIFVVSSSINREEIDKATSYPFVDGYILKPMTLDKIKDLKNKIQALI</sequence>
<dbReference type="InterPro" id="IPR011006">
    <property type="entry name" value="CheY-like_superfamily"/>
</dbReference>
<dbReference type="Gene3D" id="3.40.50.2300">
    <property type="match status" value="1"/>
</dbReference>